<keyword evidence="4" id="KW-0963">Cytoplasm</keyword>
<protein>
    <recommendedName>
        <fullName evidence="8">Proteasome alpha-type subunits domain-containing protein</fullName>
    </recommendedName>
</protein>
<sequence length="298" mass="33080">WLAAFKQILHHRFSPPLTAMADSEYSFSLTTFAPSGKLLQIEYALNRVAEGRPALGIKARNGVVLATEKKVTSPLVDETTLKKIETLSGNVGVVYAGMVPDYRVLLRKGRKSAQTYFKTYRETIPVSQIVREQATVMQEFTQSGGVRPFGISLMIAGYDDSGPQLFQVDPSGSYFGWKASAIGKNHVNAKSFLEKRYNEDIELEDAIHTAILTLKEGFEEAITADNIEIGVIGEDRIFRVLTPAEVQGVQLTFVILGSRTTLVRSSERVLPGPICIRTNRDARSRNRSRSCRCVCIVF</sequence>
<feature type="non-terminal residue" evidence="9">
    <location>
        <position position="298"/>
    </location>
</feature>
<evidence type="ECO:0000313" key="10">
    <source>
        <dbReference type="Proteomes" id="UP000626109"/>
    </source>
</evidence>
<dbReference type="InterPro" id="IPR023332">
    <property type="entry name" value="Proteasome_alpha-type"/>
</dbReference>
<evidence type="ECO:0000256" key="6">
    <source>
        <dbReference type="ARBA" id="ARBA00023242"/>
    </source>
</evidence>
<evidence type="ECO:0000256" key="3">
    <source>
        <dbReference type="ARBA" id="ARBA00004496"/>
    </source>
</evidence>
<dbReference type="Proteomes" id="UP000626109">
    <property type="component" value="Unassembled WGS sequence"/>
</dbReference>
<evidence type="ECO:0000256" key="4">
    <source>
        <dbReference type="ARBA" id="ARBA00022490"/>
    </source>
</evidence>
<dbReference type="PANTHER" id="PTHR11599">
    <property type="entry name" value="PROTEASOME SUBUNIT ALPHA/BETA"/>
    <property type="match status" value="1"/>
</dbReference>
<dbReference type="InterPro" id="IPR000426">
    <property type="entry name" value="Proteasome_asu_N"/>
</dbReference>
<comment type="caution">
    <text evidence="9">The sequence shown here is derived from an EMBL/GenBank/DDBJ whole genome shotgun (WGS) entry which is preliminary data.</text>
</comment>
<dbReference type="SUPFAM" id="SSF56235">
    <property type="entry name" value="N-terminal nucleophile aminohydrolases (Ntn hydrolases)"/>
    <property type="match status" value="1"/>
</dbReference>
<feature type="domain" description="Proteasome alpha-type subunits" evidence="8">
    <location>
        <begin position="25"/>
        <end position="47"/>
    </location>
</feature>
<comment type="similarity">
    <text evidence="7">Belongs to the peptidase T1A family.</text>
</comment>
<organism evidence="9 10">
    <name type="scientific">Polarella glacialis</name>
    <name type="common">Dinoflagellate</name>
    <dbReference type="NCBI Taxonomy" id="89957"/>
    <lineage>
        <taxon>Eukaryota</taxon>
        <taxon>Sar</taxon>
        <taxon>Alveolata</taxon>
        <taxon>Dinophyceae</taxon>
        <taxon>Suessiales</taxon>
        <taxon>Suessiaceae</taxon>
        <taxon>Polarella</taxon>
    </lineage>
</organism>
<proteinExistence type="inferred from homology"/>
<dbReference type="SMART" id="SM00948">
    <property type="entry name" value="Proteasome_A_N"/>
    <property type="match status" value="1"/>
</dbReference>
<dbReference type="GO" id="GO:0005634">
    <property type="term" value="C:nucleus"/>
    <property type="evidence" value="ECO:0007669"/>
    <property type="project" value="UniProtKB-SubCell"/>
</dbReference>
<evidence type="ECO:0000256" key="7">
    <source>
        <dbReference type="PROSITE-ProRule" id="PRU00808"/>
    </source>
</evidence>
<accession>A0A813LY38</accession>
<dbReference type="GO" id="GO:0019773">
    <property type="term" value="C:proteasome core complex, alpha-subunit complex"/>
    <property type="evidence" value="ECO:0007669"/>
    <property type="project" value="UniProtKB-UniRule"/>
</dbReference>
<evidence type="ECO:0000256" key="5">
    <source>
        <dbReference type="ARBA" id="ARBA00022942"/>
    </source>
</evidence>
<evidence type="ECO:0000256" key="1">
    <source>
        <dbReference type="ARBA" id="ARBA00002000"/>
    </source>
</evidence>
<dbReference type="AlphaFoldDB" id="A0A813LY38"/>
<dbReference type="Gene3D" id="3.60.20.10">
    <property type="entry name" value="Glutamine Phosphoribosylpyrophosphate, subunit 1, domain 1"/>
    <property type="match status" value="1"/>
</dbReference>
<dbReference type="InterPro" id="IPR050115">
    <property type="entry name" value="Proteasome_alpha"/>
</dbReference>
<dbReference type="FunFam" id="3.60.20.10:FF:000028">
    <property type="entry name" value="Proteasome subunit alpha type"/>
    <property type="match status" value="1"/>
</dbReference>
<evidence type="ECO:0000259" key="8">
    <source>
        <dbReference type="SMART" id="SM00948"/>
    </source>
</evidence>
<dbReference type="GO" id="GO:0006511">
    <property type="term" value="P:ubiquitin-dependent protein catabolic process"/>
    <property type="evidence" value="ECO:0007669"/>
    <property type="project" value="InterPro"/>
</dbReference>
<gene>
    <name evidence="9" type="ORF">PGLA2088_LOCUS50392</name>
</gene>
<reference evidence="9" key="1">
    <citation type="submission" date="2021-02" db="EMBL/GenBank/DDBJ databases">
        <authorList>
            <person name="Dougan E. K."/>
            <person name="Rhodes N."/>
            <person name="Thang M."/>
            <person name="Chan C."/>
        </authorList>
    </citation>
    <scope>NUCLEOTIDE SEQUENCE</scope>
</reference>
<dbReference type="NCBIfam" id="NF003075">
    <property type="entry name" value="PRK03996.1"/>
    <property type="match status" value="1"/>
</dbReference>
<dbReference type="Pfam" id="PF10584">
    <property type="entry name" value="Proteasome_A_N"/>
    <property type="match status" value="1"/>
</dbReference>
<comment type="subcellular location">
    <subcellularLocation>
        <location evidence="3">Cytoplasm</location>
    </subcellularLocation>
    <subcellularLocation>
        <location evidence="2">Nucleus</location>
    </subcellularLocation>
</comment>
<keyword evidence="6" id="KW-0539">Nucleus</keyword>
<dbReference type="InterPro" id="IPR001353">
    <property type="entry name" value="Proteasome_sua/b"/>
</dbReference>
<evidence type="ECO:0000313" key="9">
    <source>
        <dbReference type="EMBL" id="CAE8741308.1"/>
    </source>
</evidence>
<dbReference type="PROSITE" id="PS51475">
    <property type="entry name" value="PROTEASOME_ALPHA_2"/>
    <property type="match status" value="1"/>
</dbReference>
<dbReference type="InterPro" id="IPR029055">
    <property type="entry name" value="Ntn_hydrolases_N"/>
</dbReference>
<dbReference type="Pfam" id="PF00227">
    <property type="entry name" value="Proteasome"/>
    <property type="match status" value="1"/>
</dbReference>
<dbReference type="EMBL" id="CAJNNW010037369">
    <property type="protein sequence ID" value="CAE8741308.1"/>
    <property type="molecule type" value="Genomic_DNA"/>
</dbReference>
<keyword evidence="5 7" id="KW-0647">Proteasome</keyword>
<dbReference type="CDD" id="cd03750">
    <property type="entry name" value="proteasome_alpha_type_2"/>
    <property type="match status" value="1"/>
</dbReference>
<comment type="function">
    <text evidence="1">The proteasome is a multicatalytic proteinase complex which is characterized by its ability to cleave peptides with Arg, Phe, Tyr, Leu, and Glu adjacent to the leaving group at neutral or slightly basic pH. The proteasome has an ATP-dependent proteolytic activity.</text>
</comment>
<evidence type="ECO:0000256" key="2">
    <source>
        <dbReference type="ARBA" id="ARBA00004123"/>
    </source>
</evidence>
<dbReference type="GO" id="GO:0005737">
    <property type="term" value="C:cytoplasm"/>
    <property type="evidence" value="ECO:0007669"/>
    <property type="project" value="UniProtKB-SubCell"/>
</dbReference>
<name>A0A813LY38_POLGL</name>